<dbReference type="KEGG" id="sbae:DSM104329_01857"/>
<dbReference type="InterPro" id="IPR015168">
    <property type="entry name" value="SsuA/THI5"/>
</dbReference>
<comment type="pathway">
    <text evidence="2">Cofactor biosynthesis; thiamine diphosphate biosynthesis.</text>
</comment>
<dbReference type="GO" id="GO:0016740">
    <property type="term" value="F:transferase activity"/>
    <property type="evidence" value="ECO:0007669"/>
    <property type="project" value="UniProtKB-KW"/>
</dbReference>
<keyword evidence="15" id="KW-1185">Reference proteome</keyword>
<keyword evidence="12" id="KW-0732">Signal</keyword>
<evidence type="ECO:0000313" key="14">
    <source>
        <dbReference type="EMBL" id="UGS35469.1"/>
    </source>
</evidence>
<comment type="function">
    <text evidence="1">Responsible for the formation of the pyrimidine heterocycle in the thiamine biosynthesis pathway. Catalyzes the formation of hydroxymethylpyrimidine phosphate (HMP-P) from histidine and pyridoxal phosphate (PLP). The protein uses PLP and the active site histidine to form HMP-P, generating an inactive enzyme. The enzyme can only undergo a single turnover, which suggests it is a suicide enzyme.</text>
</comment>
<dbReference type="Proteomes" id="UP001162834">
    <property type="component" value="Chromosome"/>
</dbReference>
<dbReference type="PANTHER" id="PTHR31528">
    <property type="entry name" value="4-AMINO-5-HYDROXYMETHYL-2-METHYLPYRIMIDINE PHOSPHATE SYNTHASE THI11-RELATED"/>
    <property type="match status" value="1"/>
</dbReference>
<dbReference type="PROSITE" id="PS51257">
    <property type="entry name" value="PROKAR_LIPOPROTEIN"/>
    <property type="match status" value="1"/>
</dbReference>
<evidence type="ECO:0000256" key="1">
    <source>
        <dbReference type="ARBA" id="ARBA00003469"/>
    </source>
</evidence>
<dbReference type="Pfam" id="PF09084">
    <property type="entry name" value="NMT1"/>
    <property type="match status" value="1"/>
</dbReference>
<comment type="subunit">
    <text evidence="4">Homodimer.</text>
</comment>
<keyword evidence="7" id="KW-0663">Pyridoxal phosphate</keyword>
<evidence type="ECO:0000256" key="7">
    <source>
        <dbReference type="ARBA" id="ARBA00022898"/>
    </source>
</evidence>
<name>A0A9E6XW18_9ACTN</name>
<evidence type="ECO:0000256" key="3">
    <source>
        <dbReference type="ARBA" id="ARBA00009406"/>
    </source>
</evidence>
<feature type="chain" id="PRO_5039570699" description="Thiamine pyrimidine synthase" evidence="12">
    <location>
        <begin position="29"/>
        <end position="332"/>
    </location>
</feature>
<dbReference type="SUPFAM" id="SSF53850">
    <property type="entry name" value="Periplasmic binding protein-like II"/>
    <property type="match status" value="1"/>
</dbReference>
<evidence type="ECO:0000256" key="4">
    <source>
        <dbReference type="ARBA" id="ARBA00011738"/>
    </source>
</evidence>
<keyword evidence="8" id="KW-0784">Thiamine biosynthesis</keyword>
<dbReference type="GO" id="GO:0009228">
    <property type="term" value="P:thiamine biosynthetic process"/>
    <property type="evidence" value="ECO:0007669"/>
    <property type="project" value="UniProtKB-KW"/>
</dbReference>
<reference evidence="14" key="1">
    <citation type="journal article" date="2022" name="Int. J. Syst. Evol. Microbiol.">
        <title>Pseudomonas aegrilactucae sp. nov. and Pseudomonas morbosilactucae sp. nov., pathogens causing bacterial rot of lettuce in Japan.</title>
        <authorList>
            <person name="Sawada H."/>
            <person name="Fujikawa T."/>
            <person name="Satou M."/>
        </authorList>
    </citation>
    <scope>NUCLEOTIDE SEQUENCE</scope>
    <source>
        <strain evidence="14">0166_1</strain>
    </source>
</reference>
<keyword evidence="9" id="KW-0408">Iron</keyword>
<organism evidence="14 15">
    <name type="scientific">Capillimicrobium parvum</name>
    <dbReference type="NCBI Taxonomy" id="2884022"/>
    <lineage>
        <taxon>Bacteria</taxon>
        <taxon>Bacillati</taxon>
        <taxon>Actinomycetota</taxon>
        <taxon>Thermoleophilia</taxon>
        <taxon>Solirubrobacterales</taxon>
        <taxon>Capillimicrobiaceae</taxon>
        <taxon>Capillimicrobium</taxon>
    </lineage>
</organism>
<evidence type="ECO:0000256" key="2">
    <source>
        <dbReference type="ARBA" id="ARBA00004948"/>
    </source>
</evidence>
<evidence type="ECO:0000259" key="13">
    <source>
        <dbReference type="Pfam" id="PF09084"/>
    </source>
</evidence>
<evidence type="ECO:0000256" key="9">
    <source>
        <dbReference type="ARBA" id="ARBA00023004"/>
    </source>
</evidence>
<evidence type="ECO:0000313" key="15">
    <source>
        <dbReference type="Proteomes" id="UP001162834"/>
    </source>
</evidence>
<feature type="signal peptide" evidence="12">
    <location>
        <begin position="1"/>
        <end position="28"/>
    </location>
</feature>
<evidence type="ECO:0000256" key="5">
    <source>
        <dbReference type="ARBA" id="ARBA00022679"/>
    </source>
</evidence>
<comment type="similarity">
    <text evidence="3">Belongs to the NMT1/THI5 family.</text>
</comment>
<feature type="domain" description="SsuA/THI5-like" evidence="13">
    <location>
        <begin position="45"/>
        <end position="254"/>
    </location>
</feature>
<gene>
    <name evidence="14" type="primary">thiY_1</name>
    <name evidence="14" type="ORF">DSM104329_01857</name>
</gene>
<comment type="catalytic activity">
    <reaction evidence="11">
        <text>N(6)-(pyridoxal phosphate)-L-lysyl-[4-amino-5-hydroxymethyl-2-methylpyrimidine phosphate synthase] + L-histidyl-[4-amino-5-hydroxymethyl-2-methylpyrimidine phosphate synthase] + 2 Fe(3+) + 4 H2O = L-lysyl-[4-amino-5-hydroxymethyl-2-methylpyrimidine phosphate synthase] + (2S)-2-amino-5-hydroxy-4-oxopentanoyl-[4-amino-5-hydroxymethyl-2-methylpyrimidine phosphate synthase] + 4-amino-2-methyl-5-(phosphooxymethyl)pyrimidine + 3-oxopropanoate + 2 Fe(2+) + 2 H(+)</text>
        <dbReference type="Rhea" id="RHEA:65756"/>
        <dbReference type="Rhea" id="RHEA-COMP:16892"/>
        <dbReference type="Rhea" id="RHEA-COMP:16893"/>
        <dbReference type="Rhea" id="RHEA-COMP:16894"/>
        <dbReference type="Rhea" id="RHEA-COMP:16895"/>
        <dbReference type="ChEBI" id="CHEBI:15377"/>
        <dbReference type="ChEBI" id="CHEBI:15378"/>
        <dbReference type="ChEBI" id="CHEBI:29033"/>
        <dbReference type="ChEBI" id="CHEBI:29034"/>
        <dbReference type="ChEBI" id="CHEBI:29969"/>
        <dbReference type="ChEBI" id="CHEBI:29979"/>
        <dbReference type="ChEBI" id="CHEBI:33190"/>
        <dbReference type="ChEBI" id="CHEBI:58354"/>
        <dbReference type="ChEBI" id="CHEBI:143915"/>
        <dbReference type="ChEBI" id="CHEBI:157692"/>
    </reaction>
    <physiologicalReaction direction="left-to-right" evidence="11">
        <dbReference type="Rhea" id="RHEA:65757"/>
    </physiologicalReaction>
</comment>
<evidence type="ECO:0000256" key="11">
    <source>
        <dbReference type="ARBA" id="ARBA00048179"/>
    </source>
</evidence>
<dbReference type="Gene3D" id="3.40.190.10">
    <property type="entry name" value="Periplasmic binding protein-like II"/>
    <property type="match status" value="2"/>
</dbReference>
<sequence length="332" mass="35506">MRRLVLVWVLLSLSAAALLLSGCGTREADRPNADATLLLDFTPNGVHAGIYSAVARGYDTAEGVHLRVRQPSSSSDAVKLLLGGRTDFAVLDIHDLAIAREQGRDVVGVMSIAQRPLAAVLAQPGTRSPRDLQGHRVGVTGLPSDEAVLRSIVKGAGGEPEQVRTTTIGFNAVPALLGGKVAGATAFWDVEGVALQRRRPGFRQFRVDEFGAPSYPELVLCVTHETLRDKPALVRATVAALQRGYRFTLEDPESSAADLLSQVPAASRDEIMAQLDVLDSVFTGPTGVPGALDPGVLRDWARWEARFGITRRPPDVAEAFDTRYANASLRGS</sequence>
<dbReference type="EMBL" id="CP087164">
    <property type="protein sequence ID" value="UGS35469.1"/>
    <property type="molecule type" value="Genomic_DNA"/>
</dbReference>
<evidence type="ECO:0000256" key="10">
    <source>
        <dbReference type="ARBA" id="ARBA00033171"/>
    </source>
</evidence>
<dbReference type="GO" id="GO:0046872">
    <property type="term" value="F:metal ion binding"/>
    <property type="evidence" value="ECO:0007669"/>
    <property type="project" value="UniProtKB-KW"/>
</dbReference>
<accession>A0A9E6XW18</accession>
<keyword evidence="6" id="KW-0479">Metal-binding</keyword>
<evidence type="ECO:0000256" key="12">
    <source>
        <dbReference type="SAM" id="SignalP"/>
    </source>
</evidence>
<dbReference type="InterPro" id="IPR027939">
    <property type="entry name" value="NMT1/THI5"/>
</dbReference>
<dbReference type="RefSeq" id="WP_259315155.1">
    <property type="nucleotide sequence ID" value="NZ_CP087164.1"/>
</dbReference>
<keyword evidence="5" id="KW-0808">Transferase</keyword>
<proteinExistence type="inferred from homology"/>
<protein>
    <recommendedName>
        <fullName evidence="10">Thiamine pyrimidine synthase</fullName>
    </recommendedName>
</protein>
<dbReference type="AlphaFoldDB" id="A0A9E6XW18"/>
<evidence type="ECO:0000256" key="6">
    <source>
        <dbReference type="ARBA" id="ARBA00022723"/>
    </source>
</evidence>
<evidence type="ECO:0000256" key="8">
    <source>
        <dbReference type="ARBA" id="ARBA00022977"/>
    </source>
</evidence>
<dbReference type="PANTHER" id="PTHR31528:SF1">
    <property type="entry name" value="4-AMINO-5-HYDROXYMETHYL-2-METHYLPYRIMIDINE PHOSPHATE SYNTHASE THI11-RELATED"/>
    <property type="match status" value="1"/>
</dbReference>